<accession>A0A831RK94</accession>
<evidence type="ECO:0000256" key="8">
    <source>
        <dbReference type="ARBA" id="ARBA00022692"/>
    </source>
</evidence>
<keyword evidence="14 16" id="KW-0739">Sodium transport</keyword>
<reference evidence="18" key="1">
    <citation type="journal article" date="2020" name="mSystems">
        <title>Genome- and Community-Level Interaction Insights into Carbon Utilization and Element Cycling Functions of Hydrothermarchaeota in Hydrothermal Sediment.</title>
        <authorList>
            <person name="Zhou Z."/>
            <person name="Liu Y."/>
            <person name="Xu W."/>
            <person name="Pan J."/>
            <person name="Luo Z.H."/>
            <person name="Li M."/>
        </authorList>
    </citation>
    <scope>NUCLEOTIDE SEQUENCE [LARGE SCALE GENOMIC DNA]</scope>
    <source>
        <strain evidence="18">HyVt-443</strain>
    </source>
</reference>
<dbReference type="EMBL" id="DRKP01000015">
    <property type="protein sequence ID" value="HEB95056.1"/>
    <property type="molecule type" value="Genomic_DNA"/>
</dbReference>
<evidence type="ECO:0000256" key="10">
    <source>
        <dbReference type="ARBA" id="ARBA00022989"/>
    </source>
</evidence>
<evidence type="ECO:0000256" key="4">
    <source>
        <dbReference type="ARBA" id="ARBA00005844"/>
    </source>
</evidence>
<evidence type="ECO:0000256" key="7">
    <source>
        <dbReference type="ARBA" id="ARBA00022475"/>
    </source>
</evidence>
<evidence type="ECO:0000256" key="2">
    <source>
        <dbReference type="ARBA" id="ARBA00003002"/>
    </source>
</evidence>
<sequence length="83" mass="8587">MAQLFTEGLMLMLLGMGIVFTFLAMLVLAMNGMSRLSARLEPLAGAGSPPAVAPGAPAATGPAADEEVLVAVISAAIRRYRDR</sequence>
<dbReference type="InterPro" id="IPR023424">
    <property type="entry name" value="OadG"/>
</dbReference>
<comment type="caution">
    <text evidence="18">The sequence shown here is derived from an EMBL/GenBank/DDBJ whole genome shotgun (WGS) entry which is preliminary data.</text>
</comment>
<keyword evidence="6 16" id="KW-0813">Transport</keyword>
<dbReference type="Pfam" id="PF04277">
    <property type="entry name" value="OAD_gamma"/>
    <property type="match status" value="1"/>
</dbReference>
<evidence type="ECO:0000256" key="5">
    <source>
        <dbReference type="ARBA" id="ARBA00011869"/>
    </source>
</evidence>
<keyword evidence="7 16" id="KW-1003">Cell membrane</keyword>
<keyword evidence="11 16" id="KW-0915">Sodium</keyword>
<evidence type="ECO:0000256" key="6">
    <source>
        <dbReference type="ARBA" id="ARBA00022448"/>
    </source>
</evidence>
<dbReference type="GO" id="GO:0005886">
    <property type="term" value="C:plasma membrane"/>
    <property type="evidence" value="ECO:0007669"/>
    <property type="project" value="UniProtKB-SubCell"/>
</dbReference>
<organism evidence="18">
    <name type="scientific">Sedimenticola thiotaurini</name>
    <dbReference type="NCBI Taxonomy" id="1543721"/>
    <lineage>
        <taxon>Bacteria</taxon>
        <taxon>Pseudomonadati</taxon>
        <taxon>Pseudomonadota</taxon>
        <taxon>Gammaproteobacteria</taxon>
        <taxon>Chromatiales</taxon>
        <taxon>Sedimenticolaceae</taxon>
        <taxon>Sedimenticola</taxon>
    </lineage>
</organism>
<keyword evidence="12 16" id="KW-0406">Ion transport</keyword>
<keyword evidence="10 16" id="KW-1133">Transmembrane helix</keyword>
<keyword evidence="13 16" id="KW-0472">Membrane</keyword>
<dbReference type="GO" id="GO:0015081">
    <property type="term" value="F:sodium ion transmembrane transporter activity"/>
    <property type="evidence" value="ECO:0007669"/>
    <property type="project" value="UniProtKB-UniRule"/>
</dbReference>
<dbReference type="GO" id="GO:0036376">
    <property type="term" value="P:sodium ion export across plasma membrane"/>
    <property type="evidence" value="ECO:0007669"/>
    <property type="project" value="InterPro"/>
</dbReference>
<keyword evidence="9 16" id="KW-1278">Translocase</keyword>
<dbReference type="InterPro" id="IPR005899">
    <property type="entry name" value="Na_pump_deCOase"/>
</dbReference>
<feature type="transmembrane region" description="Helical" evidence="16 17">
    <location>
        <begin position="12"/>
        <end position="30"/>
    </location>
</feature>
<dbReference type="Proteomes" id="UP000886251">
    <property type="component" value="Unassembled WGS sequence"/>
</dbReference>
<dbReference type="HAMAP" id="MF_00404">
    <property type="entry name" value="OadG"/>
    <property type="match status" value="1"/>
</dbReference>
<comment type="similarity">
    <text evidence="4 16 17">Belongs to the OadG family.</text>
</comment>
<dbReference type="GO" id="GO:0008948">
    <property type="term" value="F:oxaloacetate decarboxylase activity"/>
    <property type="evidence" value="ECO:0007669"/>
    <property type="project" value="UniProtKB-UniRule"/>
</dbReference>
<comment type="catalytic activity">
    <reaction evidence="15 16 17">
        <text>oxaloacetate + 2 Na(+)(in) + H(+) = pyruvate + 2 Na(+)(out) + CO2</text>
        <dbReference type="Rhea" id="RHEA:57724"/>
        <dbReference type="ChEBI" id="CHEBI:15361"/>
        <dbReference type="ChEBI" id="CHEBI:15378"/>
        <dbReference type="ChEBI" id="CHEBI:16452"/>
        <dbReference type="ChEBI" id="CHEBI:16526"/>
        <dbReference type="ChEBI" id="CHEBI:29101"/>
        <dbReference type="EC" id="7.2.4.2"/>
    </reaction>
</comment>
<dbReference type="GO" id="GO:0015451">
    <property type="term" value="F:decarboxylation-driven active transmembrane transporter activity"/>
    <property type="evidence" value="ECO:0007669"/>
    <property type="project" value="UniProtKB-EC"/>
</dbReference>
<comment type="cofactor">
    <cofactor evidence="1 16 17">
        <name>Na(+)</name>
        <dbReference type="ChEBI" id="CHEBI:29101"/>
    </cofactor>
</comment>
<evidence type="ECO:0000313" key="18">
    <source>
        <dbReference type="EMBL" id="HEB95056.1"/>
    </source>
</evidence>
<gene>
    <name evidence="16" type="primary">oadG</name>
    <name evidence="18" type="ORF">ENI96_01335</name>
</gene>
<dbReference type="EC" id="7.2.4.2" evidence="16"/>
<proteinExistence type="inferred from homology"/>
<evidence type="ECO:0000256" key="14">
    <source>
        <dbReference type="ARBA" id="ARBA00023201"/>
    </source>
</evidence>
<evidence type="ECO:0000256" key="9">
    <source>
        <dbReference type="ARBA" id="ARBA00022967"/>
    </source>
</evidence>
<dbReference type="NCBIfam" id="TIGR01195">
    <property type="entry name" value="oadG_fam"/>
    <property type="match status" value="1"/>
</dbReference>
<evidence type="ECO:0000256" key="11">
    <source>
        <dbReference type="ARBA" id="ARBA00023053"/>
    </source>
</evidence>
<evidence type="ECO:0000256" key="17">
    <source>
        <dbReference type="RuleBase" id="RU004278"/>
    </source>
</evidence>
<dbReference type="AlphaFoldDB" id="A0A831RK94"/>
<evidence type="ECO:0000256" key="1">
    <source>
        <dbReference type="ARBA" id="ARBA00001959"/>
    </source>
</evidence>
<comment type="subcellular location">
    <subcellularLocation>
        <location evidence="3 16 17">Cell membrane</location>
        <topology evidence="3 16 17">Single-pass membrane protein</topology>
    </subcellularLocation>
</comment>
<name>A0A831RK94_9GAMM</name>
<comment type="subunit">
    <text evidence="5 16">Heterotrimer of an alpha, a beta and a gamma subunit.</text>
</comment>
<evidence type="ECO:0000256" key="15">
    <source>
        <dbReference type="ARBA" id="ARBA00048176"/>
    </source>
</evidence>
<evidence type="ECO:0000256" key="12">
    <source>
        <dbReference type="ARBA" id="ARBA00023065"/>
    </source>
</evidence>
<evidence type="ECO:0000256" key="16">
    <source>
        <dbReference type="HAMAP-Rule" id="MF_00404"/>
    </source>
</evidence>
<protein>
    <recommendedName>
        <fullName evidence="16">Probable oxaloacetate decarboxylase gamma chain</fullName>
        <ecNumber evidence="16">7.2.4.2</ecNumber>
    </recommendedName>
</protein>
<evidence type="ECO:0000256" key="13">
    <source>
        <dbReference type="ARBA" id="ARBA00023136"/>
    </source>
</evidence>
<evidence type="ECO:0000256" key="3">
    <source>
        <dbReference type="ARBA" id="ARBA00004162"/>
    </source>
</evidence>
<keyword evidence="8 16" id="KW-0812">Transmembrane</keyword>
<comment type="function">
    <text evidence="2 16 17">Catalyzes the decarboxylation of oxaloacetate coupled to Na(+) translocation.</text>
</comment>